<evidence type="ECO:0000256" key="2">
    <source>
        <dbReference type="SAM" id="MobiDB-lite"/>
    </source>
</evidence>
<feature type="region of interest" description="Disordered" evidence="2">
    <location>
        <begin position="1"/>
        <end position="20"/>
    </location>
</feature>
<dbReference type="Proteomes" id="UP000629468">
    <property type="component" value="Unassembled WGS sequence"/>
</dbReference>
<gene>
    <name evidence="4" type="ORF">Agabi119p4_1330</name>
</gene>
<dbReference type="PROSITE" id="PS50157">
    <property type="entry name" value="ZINC_FINGER_C2H2_2"/>
    <property type="match status" value="1"/>
</dbReference>
<accession>A0A8H7FD52</accession>
<dbReference type="EMBL" id="JABXXO010000001">
    <property type="protein sequence ID" value="KAF7785165.1"/>
    <property type="molecule type" value="Genomic_DNA"/>
</dbReference>
<comment type="caution">
    <text evidence="4">The sequence shown here is derived from an EMBL/GenBank/DDBJ whole genome shotgun (WGS) entry which is preliminary data.</text>
</comment>
<dbReference type="SMART" id="SM00355">
    <property type="entry name" value="ZnF_C2H2"/>
    <property type="match status" value="2"/>
</dbReference>
<evidence type="ECO:0000256" key="1">
    <source>
        <dbReference type="PROSITE-ProRule" id="PRU00042"/>
    </source>
</evidence>
<evidence type="ECO:0000313" key="4">
    <source>
        <dbReference type="EMBL" id="KAF7785165.1"/>
    </source>
</evidence>
<organism evidence="4 5">
    <name type="scientific">Agaricus bisporus var. burnettii</name>
    <dbReference type="NCBI Taxonomy" id="192524"/>
    <lineage>
        <taxon>Eukaryota</taxon>
        <taxon>Fungi</taxon>
        <taxon>Dikarya</taxon>
        <taxon>Basidiomycota</taxon>
        <taxon>Agaricomycotina</taxon>
        <taxon>Agaricomycetes</taxon>
        <taxon>Agaricomycetidae</taxon>
        <taxon>Agaricales</taxon>
        <taxon>Agaricineae</taxon>
        <taxon>Agaricaceae</taxon>
        <taxon>Agaricus</taxon>
    </lineage>
</organism>
<keyword evidence="1" id="KW-0479">Metal-binding</keyword>
<dbReference type="AlphaFoldDB" id="A0A8H7FD52"/>
<feature type="compositionally biased region" description="Basic and acidic residues" evidence="2">
    <location>
        <begin position="11"/>
        <end position="20"/>
    </location>
</feature>
<protein>
    <recommendedName>
        <fullName evidence="3">C2H2-type domain-containing protein</fullName>
    </recommendedName>
</protein>
<proteinExistence type="predicted"/>
<dbReference type="SUPFAM" id="SSF57667">
    <property type="entry name" value="beta-beta-alpha zinc fingers"/>
    <property type="match status" value="1"/>
</dbReference>
<keyword evidence="1" id="KW-0863">Zinc-finger</keyword>
<feature type="domain" description="C2H2-type" evidence="3">
    <location>
        <begin position="34"/>
        <end position="63"/>
    </location>
</feature>
<dbReference type="InterPro" id="IPR013087">
    <property type="entry name" value="Znf_C2H2_type"/>
</dbReference>
<evidence type="ECO:0000259" key="3">
    <source>
        <dbReference type="PROSITE" id="PS50157"/>
    </source>
</evidence>
<dbReference type="GO" id="GO:0008270">
    <property type="term" value="F:zinc ion binding"/>
    <property type="evidence" value="ECO:0007669"/>
    <property type="project" value="UniProtKB-KW"/>
</dbReference>
<name>A0A8H7FD52_AGABI</name>
<reference evidence="4 5" key="1">
    <citation type="journal article" name="Sci. Rep.">
        <title>Telomere-to-telomere assembled and centromere annotated genomes of the two main subspecies of the button mushroom Agaricus bisporus reveal especially polymorphic chromosome ends.</title>
        <authorList>
            <person name="Sonnenberg A.S.M."/>
            <person name="Sedaghat-Telgerd N."/>
            <person name="Lavrijssen B."/>
            <person name="Ohm R.A."/>
            <person name="Hendrickx P.M."/>
            <person name="Scholtmeijer K."/>
            <person name="Baars J.J.P."/>
            <person name="van Peer A."/>
        </authorList>
    </citation>
    <scope>NUCLEOTIDE SEQUENCE [LARGE SCALE GENOMIC DNA]</scope>
    <source>
        <strain evidence="4 5">H119_p4</strain>
    </source>
</reference>
<sequence length="282" mass="31554">MPTESSPECGSSDRADSDNKSTIENRIAVLRRRFKCDHEGCSFTATQIHNLKVHMKIHTKKKDQRCVWPNSTGSPCKFRCSDPSSLNRHIKIHIVRAIAKGDLIPAAYQKFVTRMKGVCESTGVTENDASSNLPYTTPPAATPNFNLNFLSSPLVTGNPYPVTKSPEPTFPFPETAPTAVPPCAFERSPSTQLFPVPVDARLNNFPFGFASNLQASDEDRLRFHPPPLSKEPTVDEYRILLKRMKQLVPILAKAKRPLSKEEMKGVLCWIVETRDGFSPKRF</sequence>
<keyword evidence="1" id="KW-0862">Zinc</keyword>
<dbReference type="Gene3D" id="3.30.160.60">
    <property type="entry name" value="Classic Zinc Finger"/>
    <property type="match status" value="1"/>
</dbReference>
<dbReference type="InterPro" id="IPR036236">
    <property type="entry name" value="Znf_C2H2_sf"/>
</dbReference>
<evidence type="ECO:0000313" key="5">
    <source>
        <dbReference type="Proteomes" id="UP000629468"/>
    </source>
</evidence>